<keyword evidence="2" id="KW-1185">Reference proteome</keyword>
<proteinExistence type="predicted"/>
<organism evidence="1 2">
    <name type="scientific">Dreissena polymorpha</name>
    <name type="common">Zebra mussel</name>
    <name type="synonym">Mytilus polymorpha</name>
    <dbReference type="NCBI Taxonomy" id="45954"/>
    <lineage>
        <taxon>Eukaryota</taxon>
        <taxon>Metazoa</taxon>
        <taxon>Spiralia</taxon>
        <taxon>Lophotrochozoa</taxon>
        <taxon>Mollusca</taxon>
        <taxon>Bivalvia</taxon>
        <taxon>Autobranchia</taxon>
        <taxon>Heteroconchia</taxon>
        <taxon>Euheterodonta</taxon>
        <taxon>Imparidentia</taxon>
        <taxon>Neoheterodontei</taxon>
        <taxon>Myida</taxon>
        <taxon>Dreissenoidea</taxon>
        <taxon>Dreissenidae</taxon>
        <taxon>Dreissena</taxon>
    </lineage>
</organism>
<protein>
    <submittedName>
        <fullName evidence="1">Uncharacterized protein</fullName>
    </submittedName>
</protein>
<reference evidence="1" key="2">
    <citation type="submission" date="2020-11" db="EMBL/GenBank/DDBJ databases">
        <authorList>
            <person name="McCartney M.A."/>
            <person name="Auch B."/>
            <person name="Kono T."/>
            <person name="Mallez S."/>
            <person name="Becker A."/>
            <person name="Gohl D.M."/>
            <person name="Silverstein K.A.T."/>
            <person name="Koren S."/>
            <person name="Bechman K.B."/>
            <person name="Herman A."/>
            <person name="Abrahante J.E."/>
            <person name="Garbe J."/>
        </authorList>
    </citation>
    <scope>NUCLEOTIDE SEQUENCE</scope>
    <source>
        <strain evidence="1">Duluth1</strain>
        <tissue evidence="1">Whole animal</tissue>
    </source>
</reference>
<dbReference type="EMBL" id="JAIWYP010000003">
    <property type="protein sequence ID" value="KAH3851539.1"/>
    <property type="molecule type" value="Genomic_DNA"/>
</dbReference>
<reference evidence="1" key="1">
    <citation type="journal article" date="2019" name="bioRxiv">
        <title>The Genome of the Zebra Mussel, Dreissena polymorpha: A Resource for Invasive Species Research.</title>
        <authorList>
            <person name="McCartney M.A."/>
            <person name="Auch B."/>
            <person name="Kono T."/>
            <person name="Mallez S."/>
            <person name="Zhang Y."/>
            <person name="Obille A."/>
            <person name="Becker A."/>
            <person name="Abrahante J.E."/>
            <person name="Garbe J."/>
            <person name="Badalamenti J.P."/>
            <person name="Herman A."/>
            <person name="Mangelson H."/>
            <person name="Liachko I."/>
            <person name="Sullivan S."/>
            <person name="Sone E.D."/>
            <person name="Koren S."/>
            <person name="Silverstein K.A.T."/>
            <person name="Beckman K.B."/>
            <person name="Gohl D.M."/>
        </authorList>
    </citation>
    <scope>NUCLEOTIDE SEQUENCE</scope>
    <source>
        <strain evidence="1">Duluth1</strain>
        <tissue evidence="1">Whole animal</tissue>
    </source>
</reference>
<evidence type="ECO:0000313" key="2">
    <source>
        <dbReference type="Proteomes" id="UP000828390"/>
    </source>
</evidence>
<dbReference type="AlphaFoldDB" id="A0A9D4L5B2"/>
<comment type="caution">
    <text evidence="1">The sequence shown here is derived from an EMBL/GenBank/DDBJ whole genome shotgun (WGS) entry which is preliminary data.</text>
</comment>
<gene>
    <name evidence="1" type="ORF">DPMN_094021</name>
</gene>
<name>A0A9D4L5B2_DREPO</name>
<sequence>MYLTSSEAGSFHNFLHWSVLGRLWALLTTSETDFFIDTYLLTPEEQESRWPVATDSHCHLDRCCDKVGLTLDGNILSHLKSISSMV</sequence>
<evidence type="ECO:0000313" key="1">
    <source>
        <dbReference type="EMBL" id="KAH3851539.1"/>
    </source>
</evidence>
<dbReference type="Proteomes" id="UP000828390">
    <property type="component" value="Unassembled WGS sequence"/>
</dbReference>
<accession>A0A9D4L5B2</accession>